<gene>
    <name evidence="2" type="ORF">IPOD504_LOCUS10068</name>
</gene>
<feature type="compositionally biased region" description="Polar residues" evidence="1">
    <location>
        <begin position="69"/>
        <end position="78"/>
    </location>
</feature>
<accession>A0ABN8IL12</accession>
<dbReference type="Proteomes" id="UP000837857">
    <property type="component" value="Chromosome 24"/>
</dbReference>
<name>A0ABN8IL12_9NEOP</name>
<feature type="region of interest" description="Disordered" evidence="1">
    <location>
        <begin position="58"/>
        <end position="86"/>
    </location>
</feature>
<protein>
    <submittedName>
        <fullName evidence="2">Uncharacterized protein</fullName>
    </submittedName>
</protein>
<feature type="non-terminal residue" evidence="2">
    <location>
        <position position="118"/>
    </location>
</feature>
<evidence type="ECO:0000313" key="3">
    <source>
        <dbReference type="Proteomes" id="UP000837857"/>
    </source>
</evidence>
<keyword evidence="3" id="KW-1185">Reference proteome</keyword>
<proteinExistence type="predicted"/>
<evidence type="ECO:0000313" key="2">
    <source>
        <dbReference type="EMBL" id="CAH2057198.1"/>
    </source>
</evidence>
<evidence type="ECO:0000256" key="1">
    <source>
        <dbReference type="SAM" id="MobiDB-lite"/>
    </source>
</evidence>
<sequence length="118" mass="13112">MLARTPLSDDCMVNAKDLDSRKLQPAPIGNLNDDCYWNSSIAYIARAHRSLQKLTQRRAVESAAPDSPPQQWAASQATMAARGSRKVRRLSMRRAGCVRAEIRPLSHATLPPRARFGN</sequence>
<dbReference type="EMBL" id="OW152836">
    <property type="protein sequence ID" value="CAH2057198.1"/>
    <property type="molecule type" value="Genomic_DNA"/>
</dbReference>
<reference evidence="2" key="1">
    <citation type="submission" date="2022-03" db="EMBL/GenBank/DDBJ databases">
        <authorList>
            <person name="Martin H S."/>
        </authorList>
    </citation>
    <scope>NUCLEOTIDE SEQUENCE</scope>
</reference>
<organism evidence="2 3">
    <name type="scientific">Iphiclides podalirius</name>
    <name type="common">scarce swallowtail</name>
    <dbReference type="NCBI Taxonomy" id="110791"/>
    <lineage>
        <taxon>Eukaryota</taxon>
        <taxon>Metazoa</taxon>
        <taxon>Ecdysozoa</taxon>
        <taxon>Arthropoda</taxon>
        <taxon>Hexapoda</taxon>
        <taxon>Insecta</taxon>
        <taxon>Pterygota</taxon>
        <taxon>Neoptera</taxon>
        <taxon>Endopterygota</taxon>
        <taxon>Lepidoptera</taxon>
        <taxon>Glossata</taxon>
        <taxon>Ditrysia</taxon>
        <taxon>Papilionoidea</taxon>
        <taxon>Papilionidae</taxon>
        <taxon>Papilioninae</taxon>
        <taxon>Iphiclides</taxon>
    </lineage>
</organism>